<reference evidence="11 12" key="1">
    <citation type="submission" date="2019-01" db="EMBL/GenBank/DDBJ databases">
        <title>Lacunisphaera sp. strain TWA-58.</title>
        <authorList>
            <person name="Chen W.-M."/>
        </authorList>
    </citation>
    <scope>NUCLEOTIDE SEQUENCE [LARGE SCALE GENOMIC DNA]</scope>
    <source>
        <strain evidence="11 12">TWA-58</strain>
    </source>
</reference>
<dbReference type="InterPro" id="IPR027417">
    <property type="entry name" value="P-loop_NTPase"/>
</dbReference>
<evidence type="ECO:0000313" key="12">
    <source>
        <dbReference type="Proteomes" id="UP000290218"/>
    </source>
</evidence>
<dbReference type="InterPro" id="IPR006001">
    <property type="entry name" value="Therm_gnt_kin"/>
</dbReference>
<comment type="pathway">
    <text evidence="1">Carbohydrate acid metabolism.</text>
</comment>
<dbReference type="Proteomes" id="UP000290218">
    <property type="component" value="Unassembled WGS sequence"/>
</dbReference>
<evidence type="ECO:0000256" key="8">
    <source>
        <dbReference type="ARBA" id="ARBA00023064"/>
    </source>
</evidence>
<evidence type="ECO:0000256" key="10">
    <source>
        <dbReference type="RuleBase" id="RU363066"/>
    </source>
</evidence>
<protein>
    <recommendedName>
        <fullName evidence="3 10">Gluconokinase</fullName>
        <ecNumber evidence="3 10">2.7.1.12</ecNumber>
    </recommendedName>
</protein>
<dbReference type="EMBL" id="SDHX01000001">
    <property type="protein sequence ID" value="RXK56899.1"/>
    <property type="molecule type" value="Genomic_DNA"/>
</dbReference>
<dbReference type="OrthoDB" id="9800332at2"/>
<dbReference type="EC" id="2.7.1.12" evidence="3 10"/>
<dbReference type="Gene3D" id="3.40.50.300">
    <property type="entry name" value="P-loop containing nucleotide triphosphate hydrolases"/>
    <property type="match status" value="1"/>
</dbReference>
<comment type="catalytic activity">
    <reaction evidence="9 10">
        <text>D-gluconate + ATP = 6-phospho-D-gluconate + ADP + H(+)</text>
        <dbReference type="Rhea" id="RHEA:19433"/>
        <dbReference type="ChEBI" id="CHEBI:15378"/>
        <dbReference type="ChEBI" id="CHEBI:18391"/>
        <dbReference type="ChEBI" id="CHEBI:30616"/>
        <dbReference type="ChEBI" id="CHEBI:58759"/>
        <dbReference type="ChEBI" id="CHEBI:456216"/>
        <dbReference type="EC" id="2.7.1.12"/>
    </reaction>
</comment>
<keyword evidence="5 10" id="KW-0547">Nucleotide-binding</keyword>
<evidence type="ECO:0000256" key="9">
    <source>
        <dbReference type="ARBA" id="ARBA00048090"/>
    </source>
</evidence>
<dbReference type="AlphaFoldDB" id="A0A4V1M6X3"/>
<dbReference type="SUPFAM" id="SSF52540">
    <property type="entry name" value="P-loop containing nucleoside triphosphate hydrolases"/>
    <property type="match status" value="1"/>
</dbReference>
<organism evidence="11 12">
    <name type="scientific">Oleiharenicola lentus</name>
    <dbReference type="NCBI Taxonomy" id="2508720"/>
    <lineage>
        <taxon>Bacteria</taxon>
        <taxon>Pseudomonadati</taxon>
        <taxon>Verrucomicrobiota</taxon>
        <taxon>Opitutia</taxon>
        <taxon>Opitutales</taxon>
        <taxon>Opitutaceae</taxon>
        <taxon>Oleiharenicola</taxon>
    </lineage>
</organism>
<dbReference type="GO" id="GO:0046316">
    <property type="term" value="F:gluconokinase activity"/>
    <property type="evidence" value="ECO:0007669"/>
    <property type="project" value="UniProtKB-EC"/>
</dbReference>
<gene>
    <name evidence="11" type="ORF">ESB00_02745</name>
</gene>
<keyword evidence="4 10" id="KW-0808">Transferase</keyword>
<evidence type="ECO:0000256" key="3">
    <source>
        <dbReference type="ARBA" id="ARBA00012054"/>
    </source>
</evidence>
<evidence type="ECO:0000313" key="11">
    <source>
        <dbReference type="EMBL" id="RXK56899.1"/>
    </source>
</evidence>
<dbReference type="GO" id="GO:0019521">
    <property type="term" value="P:D-gluconate metabolic process"/>
    <property type="evidence" value="ECO:0007669"/>
    <property type="project" value="UniProtKB-KW"/>
</dbReference>
<keyword evidence="6 10" id="KW-0418">Kinase</keyword>
<keyword evidence="12" id="KW-1185">Reference proteome</keyword>
<keyword evidence="7 10" id="KW-0067">ATP-binding</keyword>
<evidence type="ECO:0000256" key="7">
    <source>
        <dbReference type="ARBA" id="ARBA00022840"/>
    </source>
</evidence>
<evidence type="ECO:0000256" key="5">
    <source>
        <dbReference type="ARBA" id="ARBA00022741"/>
    </source>
</evidence>
<dbReference type="GO" id="GO:0005524">
    <property type="term" value="F:ATP binding"/>
    <property type="evidence" value="ECO:0007669"/>
    <property type="project" value="UniProtKB-KW"/>
</dbReference>
<dbReference type="CDD" id="cd02021">
    <property type="entry name" value="GntK"/>
    <property type="match status" value="1"/>
</dbReference>
<evidence type="ECO:0000256" key="6">
    <source>
        <dbReference type="ARBA" id="ARBA00022777"/>
    </source>
</evidence>
<comment type="similarity">
    <text evidence="2 10">Belongs to the gluconokinase GntK/GntV family.</text>
</comment>
<evidence type="ECO:0000256" key="4">
    <source>
        <dbReference type="ARBA" id="ARBA00022679"/>
    </source>
</evidence>
<dbReference type="NCBIfam" id="TIGR01313">
    <property type="entry name" value="therm_gnt_kin"/>
    <property type="match status" value="1"/>
</dbReference>
<evidence type="ECO:0000256" key="1">
    <source>
        <dbReference type="ARBA" id="ARBA00004761"/>
    </source>
</evidence>
<dbReference type="Pfam" id="PF13671">
    <property type="entry name" value="AAA_33"/>
    <property type="match status" value="1"/>
</dbReference>
<sequence length="156" mass="16656">MGVAGSGKTTLGRQLAADLGWAYHEADDFHSAANKDKMARGIPLDDTDRAPWLAAIRAAMDTALASGRPAVFTCSALKAAYRRILLDGLKEVALVHLTGDPALLLARIQGRAGHYMKPEMLASQLATLEAPADALTLDIARSPAELVAEIRRRLTL</sequence>
<dbReference type="FunFam" id="3.40.50.300:FF:000522">
    <property type="entry name" value="Gluconokinase"/>
    <property type="match status" value="1"/>
</dbReference>
<dbReference type="PANTHER" id="PTHR43442:SF3">
    <property type="entry name" value="GLUCONOKINASE-RELATED"/>
    <property type="match status" value="1"/>
</dbReference>
<dbReference type="PANTHER" id="PTHR43442">
    <property type="entry name" value="GLUCONOKINASE-RELATED"/>
    <property type="match status" value="1"/>
</dbReference>
<proteinExistence type="inferred from homology"/>
<comment type="caution">
    <text evidence="11">The sequence shown here is derived from an EMBL/GenBank/DDBJ whole genome shotgun (WGS) entry which is preliminary data.</text>
</comment>
<evidence type="ECO:0000256" key="2">
    <source>
        <dbReference type="ARBA" id="ARBA00008420"/>
    </source>
</evidence>
<keyword evidence="8" id="KW-0311">Gluconate utilization</keyword>
<accession>A0A4V1M6X3</accession>
<dbReference type="GO" id="GO:0005737">
    <property type="term" value="C:cytoplasm"/>
    <property type="evidence" value="ECO:0007669"/>
    <property type="project" value="TreeGrafter"/>
</dbReference>
<name>A0A4V1M6X3_9BACT</name>